<reference evidence="1" key="1">
    <citation type="submission" date="2021-02" db="EMBL/GenBank/DDBJ databases">
        <authorList>
            <person name="Dougan E. K."/>
            <person name="Rhodes N."/>
            <person name="Thang M."/>
            <person name="Chan C."/>
        </authorList>
    </citation>
    <scope>NUCLEOTIDE SEQUENCE</scope>
</reference>
<keyword evidence="2" id="KW-1185">Reference proteome</keyword>
<proteinExistence type="predicted"/>
<evidence type="ECO:0000313" key="1">
    <source>
        <dbReference type="EMBL" id="CAE7362981.1"/>
    </source>
</evidence>
<dbReference type="EMBL" id="CAJNDS010002184">
    <property type="protein sequence ID" value="CAE7362981.1"/>
    <property type="molecule type" value="Genomic_DNA"/>
</dbReference>
<name>A0A812PZ49_9DINO</name>
<gene>
    <name evidence="1" type="ORF">SNAT2548_LOCUS19594</name>
</gene>
<protein>
    <submittedName>
        <fullName evidence="1">Uncharacterized protein</fullName>
    </submittedName>
</protein>
<evidence type="ECO:0000313" key="2">
    <source>
        <dbReference type="Proteomes" id="UP000604046"/>
    </source>
</evidence>
<accession>A0A812PZ49</accession>
<comment type="caution">
    <text evidence="1">The sequence shown here is derived from an EMBL/GenBank/DDBJ whole genome shotgun (WGS) entry which is preliminary data.</text>
</comment>
<sequence>MASYKIPDDFTTFRLGPHLEWRVSEDDWAVVRRKQDAAPRGDQPAAPCNLAESRPDAWELHPQHPILHKLGFRRGYPGGMVYCPTWKTAFWSDSFSESWTLFHEYHQILAAVPSPDTRPVGPK</sequence>
<dbReference type="AlphaFoldDB" id="A0A812PZ49"/>
<organism evidence="1 2">
    <name type="scientific">Symbiodinium natans</name>
    <dbReference type="NCBI Taxonomy" id="878477"/>
    <lineage>
        <taxon>Eukaryota</taxon>
        <taxon>Sar</taxon>
        <taxon>Alveolata</taxon>
        <taxon>Dinophyceae</taxon>
        <taxon>Suessiales</taxon>
        <taxon>Symbiodiniaceae</taxon>
        <taxon>Symbiodinium</taxon>
    </lineage>
</organism>
<dbReference type="Proteomes" id="UP000604046">
    <property type="component" value="Unassembled WGS sequence"/>
</dbReference>